<organism evidence="15 16">
    <name type="scientific">Vibrio mangrovi</name>
    <dbReference type="NCBI Taxonomy" id="474394"/>
    <lineage>
        <taxon>Bacteria</taxon>
        <taxon>Pseudomonadati</taxon>
        <taxon>Pseudomonadota</taxon>
        <taxon>Gammaproteobacteria</taxon>
        <taxon>Vibrionales</taxon>
        <taxon>Vibrionaceae</taxon>
        <taxon>Vibrio</taxon>
    </lineage>
</organism>
<dbReference type="GO" id="GO:0006865">
    <property type="term" value="P:amino acid transport"/>
    <property type="evidence" value="ECO:0007669"/>
    <property type="project" value="UniProtKB-KW"/>
</dbReference>
<dbReference type="InterPro" id="IPR010065">
    <property type="entry name" value="AA_ABC_transptr_permease_3TM"/>
</dbReference>
<evidence type="ECO:0000313" key="15">
    <source>
        <dbReference type="EMBL" id="SMS01116.1"/>
    </source>
</evidence>
<name>A0A1Y6IU13_9VIBR</name>
<dbReference type="PANTHER" id="PTHR30450">
    <property type="entry name" value="ABC TRANSPORTER PERMEASE"/>
    <property type="match status" value="1"/>
</dbReference>
<keyword evidence="7" id="KW-0029">Amino-acid transport</keyword>
<keyword evidence="5" id="KW-0997">Cell inner membrane</keyword>
<dbReference type="FunFam" id="1.10.3720.10:FF:000012">
    <property type="entry name" value="Histidine ABC transporter permease HisM"/>
    <property type="match status" value="1"/>
</dbReference>
<comment type="subunit">
    <text evidence="11">The HisPMQJ complex is composed of two ATP-binding proteins (HisP), two transmembrane proteins (HisM and HisQ) and a solute-binding protein (HisJ). The HisPMQ-ArgT complex is composed of two ATP-binding proteins (HisP), two transmembrane proteins (HisM and HisQ) and a solute-binding protein (ArgT).</text>
</comment>
<accession>A0A1Y6IU13</accession>
<dbReference type="InterPro" id="IPR000515">
    <property type="entry name" value="MetI-like"/>
</dbReference>
<feature type="domain" description="ABC transmembrane type-1" evidence="13">
    <location>
        <begin position="23"/>
        <end position="221"/>
    </location>
</feature>
<dbReference type="SUPFAM" id="SSF161098">
    <property type="entry name" value="MetI-like"/>
    <property type="match status" value="1"/>
</dbReference>
<dbReference type="EMBL" id="JAWRCO010000002">
    <property type="protein sequence ID" value="MDW6004824.1"/>
    <property type="molecule type" value="Genomic_DNA"/>
</dbReference>
<evidence type="ECO:0000256" key="1">
    <source>
        <dbReference type="ARBA" id="ARBA00004429"/>
    </source>
</evidence>
<gene>
    <name evidence="15" type="primary">hisM_2</name>
    <name evidence="14" type="ORF">SBX37_18350</name>
    <name evidence="15" type="ORF">VIM7927_02393</name>
</gene>
<proteinExistence type="inferred from homology"/>
<dbReference type="NCBIfam" id="NF011651">
    <property type="entry name" value="PRK15069.1"/>
    <property type="match status" value="1"/>
</dbReference>
<dbReference type="PANTHER" id="PTHR30450:SF5">
    <property type="entry name" value="HISTIDINE TRANSPORT SYSTEM PERMEASE PROTEIN HISM"/>
    <property type="match status" value="1"/>
</dbReference>
<comment type="subcellular location">
    <subcellularLocation>
        <location evidence="1">Cell inner membrane</location>
        <topology evidence="1">Multi-pass membrane protein</topology>
    </subcellularLocation>
    <subcellularLocation>
        <location evidence="12">Cell membrane</location>
        <topology evidence="12">Multi-pass membrane protein</topology>
    </subcellularLocation>
</comment>
<keyword evidence="3 12" id="KW-0813">Transport</keyword>
<evidence type="ECO:0000313" key="16">
    <source>
        <dbReference type="Proteomes" id="UP000196125"/>
    </source>
</evidence>
<evidence type="ECO:0000256" key="5">
    <source>
        <dbReference type="ARBA" id="ARBA00022519"/>
    </source>
</evidence>
<keyword evidence="6 12" id="KW-0812">Transmembrane</keyword>
<sequence>MIEILERYGKAFLWSDGYHFTGVAVTLWLLVISVSLGFIVSIPLALARVSGNRWFSFPVWLFSYLFRGTPLYVQLLVFYTGVYTLDFVRSTDFLNWFFRSGYNCTIFALFLNTCAYTTEIFAGAIRETNQGEIEAAKAYGFPRWKLYWCIVIPSALRRSIPAYSNEVILMLHSTSLAFTATVPDILKIARDVNAATYKSFHAFGLAAIIYLVISFVLVALFRRAERKWLRHLHPIPVKH</sequence>
<keyword evidence="4" id="KW-1003">Cell membrane</keyword>
<evidence type="ECO:0000256" key="7">
    <source>
        <dbReference type="ARBA" id="ARBA00022970"/>
    </source>
</evidence>
<feature type="transmembrane region" description="Helical" evidence="12">
    <location>
        <begin position="59"/>
        <end position="80"/>
    </location>
</feature>
<keyword evidence="9 12" id="KW-0472">Membrane</keyword>
<protein>
    <recommendedName>
        <fullName evidence="10">Histidine/lysine/arginine/ornithine transport system permease protein HisM</fullName>
    </recommendedName>
</protein>
<evidence type="ECO:0000256" key="12">
    <source>
        <dbReference type="RuleBase" id="RU363032"/>
    </source>
</evidence>
<evidence type="ECO:0000313" key="14">
    <source>
        <dbReference type="EMBL" id="MDW6004824.1"/>
    </source>
</evidence>
<dbReference type="Pfam" id="PF00528">
    <property type="entry name" value="BPD_transp_1"/>
    <property type="match status" value="1"/>
</dbReference>
<feature type="transmembrane region" description="Helical" evidence="12">
    <location>
        <begin position="200"/>
        <end position="221"/>
    </location>
</feature>
<comment type="similarity">
    <text evidence="2">Belongs to the binding-protein-dependent transport system permease family. HisMQ subfamily.</text>
</comment>
<dbReference type="CDD" id="cd06261">
    <property type="entry name" value="TM_PBP2"/>
    <property type="match status" value="1"/>
</dbReference>
<dbReference type="AlphaFoldDB" id="A0A1Y6IU13"/>
<keyword evidence="8 12" id="KW-1133">Transmembrane helix</keyword>
<reference evidence="14 17" key="2">
    <citation type="submission" date="2023-11" db="EMBL/GenBank/DDBJ databases">
        <title>Plant-associative lifestyle of Vibrio porteresiae and its evolutionary dynamics.</title>
        <authorList>
            <person name="Rameshkumar N."/>
            <person name="Kirti K."/>
        </authorList>
    </citation>
    <scope>NUCLEOTIDE SEQUENCE [LARGE SCALE GENOMIC DNA]</scope>
    <source>
        <strain evidence="14 17">MSSRF38</strain>
    </source>
</reference>
<dbReference type="Gene3D" id="1.10.3720.10">
    <property type="entry name" value="MetI-like"/>
    <property type="match status" value="1"/>
</dbReference>
<dbReference type="InterPro" id="IPR051322">
    <property type="entry name" value="AA_ABC_Transporter_Permease"/>
</dbReference>
<dbReference type="Proteomes" id="UP000196125">
    <property type="component" value="Unassembled WGS sequence"/>
</dbReference>
<dbReference type="EMBL" id="FXXI01000003">
    <property type="protein sequence ID" value="SMS01116.1"/>
    <property type="molecule type" value="Genomic_DNA"/>
</dbReference>
<reference evidence="15 16" key="1">
    <citation type="submission" date="2017-05" db="EMBL/GenBank/DDBJ databases">
        <authorList>
            <person name="Song R."/>
            <person name="Chenine A.L."/>
            <person name="Ruprecht R.M."/>
        </authorList>
    </citation>
    <scope>NUCLEOTIDE SEQUENCE [LARGE SCALE GENOMIC DNA]</scope>
    <source>
        <strain evidence="15 16">CECT 7927</strain>
    </source>
</reference>
<evidence type="ECO:0000256" key="11">
    <source>
        <dbReference type="ARBA" id="ARBA00046835"/>
    </source>
</evidence>
<evidence type="ECO:0000256" key="4">
    <source>
        <dbReference type="ARBA" id="ARBA00022475"/>
    </source>
</evidence>
<dbReference type="PROSITE" id="PS50928">
    <property type="entry name" value="ABC_TM1"/>
    <property type="match status" value="1"/>
</dbReference>
<evidence type="ECO:0000256" key="6">
    <source>
        <dbReference type="ARBA" id="ARBA00022692"/>
    </source>
</evidence>
<feature type="transmembrane region" description="Helical" evidence="12">
    <location>
        <begin position="100"/>
        <end position="122"/>
    </location>
</feature>
<dbReference type="OrthoDB" id="4404959at2"/>
<evidence type="ECO:0000259" key="13">
    <source>
        <dbReference type="PROSITE" id="PS50928"/>
    </source>
</evidence>
<dbReference type="NCBIfam" id="TIGR01726">
    <property type="entry name" value="HEQRo_perm_3TM"/>
    <property type="match status" value="1"/>
</dbReference>
<evidence type="ECO:0000256" key="3">
    <source>
        <dbReference type="ARBA" id="ARBA00022448"/>
    </source>
</evidence>
<keyword evidence="17" id="KW-1185">Reference proteome</keyword>
<dbReference type="Proteomes" id="UP001283366">
    <property type="component" value="Unassembled WGS sequence"/>
</dbReference>
<evidence type="ECO:0000256" key="10">
    <source>
        <dbReference type="ARBA" id="ARBA00039779"/>
    </source>
</evidence>
<evidence type="ECO:0000256" key="8">
    <source>
        <dbReference type="ARBA" id="ARBA00022989"/>
    </source>
</evidence>
<evidence type="ECO:0000313" key="17">
    <source>
        <dbReference type="Proteomes" id="UP001283366"/>
    </source>
</evidence>
<dbReference type="GO" id="GO:0043190">
    <property type="term" value="C:ATP-binding cassette (ABC) transporter complex"/>
    <property type="evidence" value="ECO:0007669"/>
    <property type="project" value="InterPro"/>
</dbReference>
<evidence type="ECO:0000256" key="2">
    <source>
        <dbReference type="ARBA" id="ARBA00010072"/>
    </source>
</evidence>
<feature type="transmembrane region" description="Helical" evidence="12">
    <location>
        <begin position="20"/>
        <end position="47"/>
    </location>
</feature>
<dbReference type="InterPro" id="IPR035906">
    <property type="entry name" value="MetI-like_sf"/>
</dbReference>
<dbReference type="GO" id="GO:0022857">
    <property type="term" value="F:transmembrane transporter activity"/>
    <property type="evidence" value="ECO:0007669"/>
    <property type="project" value="InterPro"/>
</dbReference>
<evidence type="ECO:0000256" key="9">
    <source>
        <dbReference type="ARBA" id="ARBA00023136"/>
    </source>
</evidence>
<dbReference type="RefSeq" id="WP_087481137.1">
    <property type="nucleotide sequence ID" value="NZ_AP024884.1"/>
</dbReference>